<feature type="non-terminal residue" evidence="1">
    <location>
        <position position="246"/>
    </location>
</feature>
<evidence type="ECO:0000313" key="2">
    <source>
        <dbReference type="Proteomes" id="UP000053700"/>
    </source>
</evidence>
<evidence type="ECO:0000313" key="1">
    <source>
        <dbReference type="EMBL" id="KFQ83752.1"/>
    </source>
</evidence>
<evidence type="ECO:0008006" key="3">
    <source>
        <dbReference type="Google" id="ProtNLM"/>
    </source>
</evidence>
<name>A0A091U125_PHORB</name>
<dbReference type="AlphaFoldDB" id="A0A091U125"/>
<gene>
    <name evidence="1" type="ORF">N337_06424</name>
</gene>
<protein>
    <recommendedName>
        <fullName evidence="3">Reverse transcriptase domain-containing protein</fullName>
    </recommendedName>
</protein>
<reference evidence="1 2" key="1">
    <citation type="submission" date="2014-04" db="EMBL/GenBank/DDBJ databases">
        <title>Genome evolution of avian class.</title>
        <authorList>
            <person name="Zhang G."/>
            <person name="Li C."/>
        </authorList>
    </citation>
    <scope>NUCLEOTIDE SEQUENCE [LARGE SCALE GENOMIC DNA]</scope>
    <source>
        <strain evidence="1">BGI_N337</strain>
    </source>
</reference>
<dbReference type="OrthoDB" id="276744at2759"/>
<dbReference type="Proteomes" id="UP000053700">
    <property type="component" value="Unassembled WGS sequence"/>
</dbReference>
<keyword evidence="2" id="KW-1185">Reference proteome</keyword>
<proteinExistence type="predicted"/>
<feature type="non-terminal residue" evidence="1">
    <location>
        <position position="1"/>
    </location>
</feature>
<accession>A0A091U125</accession>
<dbReference type="EMBL" id="KK409829">
    <property type="protein sequence ID" value="KFQ83752.1"/>
    <property type="molecule type" value="Genomic_DNA"/>
</dbReference>
<sequence>RDLDKLERWARVNLMRFNKEKCKVLHLGWSNPWYQYRLGDVGIESSPAEKYLGVLVDEKLDMSQQCALTAQKANRVLGCIKRSVAVRSREAILPLCSTLVRPHLEYCIQLWSPQPKKGMNLLEWVQRRATKMIRGMEHLSYEDRLRELGFFSLEKRRLWGDLIAGFQYIRGACNKDGEKLFSRACCDRTRGNGFKLKEGRFRLDVRRKFFTMRVVRHGQPVPREVGDAPSLETFKVWLDGALSNLI</sequence>
<dbReference type="PRINTS" id="PR01345">
    <property type="entry name" value="CERVTRCPTASE"/>
</dbReference>
<dbReference type="PANTHER" id="PTHR33332">
    <property type="entry name" value="REVERSE TRANSCRIPTASE DOMAIN-CONTAINING PROTEIN"/>
    <property type="match status" value="1"/>
</dbReference>
<organism evidence="1 2">
    <name type="scientific">Phoenicopterus ruber ruber</name>
    <dbReference type="NCBI Taxonomy" id="9218"/>
    <lineage>
        <taxon>Eukaryota</taxon>
        <taxon>Metazoa</taxon>
        <taxon>Chordata</taxon>
        <taxon>Craniata</taxon>
        <taxon>Vertebrata</taxon>
        <taxon>Euteleostomi</taxon>
        <taxon>Archelosauria</taxon>
        <taxon>Archosauria</taxon>
        <taxon>Dinosauria</taxon>
        <taxon>Saurischia</taxon>
        <taxon>Theropoda</taxon>
        <taxon>Coelurosauria</taxon>
        <taxon>Aves</taxon>
        <taxon>Neognathae</taxon>
        <taxon>Neoaves</taxon>
        <taxon>Mirandornithes</taxon>
        <taxon>Phoenicopteriformes</taxon>
        <taxon>Phoenicopteridae</taxon>
        <taxon>Phoenicopterus</taxon>
    </lineage>
</organism>